<sequence>MHYSFGATLRDRGIVNFRLWAPGAASVELELENEVHVMRPVGDGFHELERACEPGSRYRYRVGPDLFVPDPASRLQAGDVHDASIVVDTESYSWRHDGWRGRPWTETVLYELHVGLAGGFRGVQAMLPALANLGITAIELMPIADFPGARNWGYDGVLPYAPDGAYGTPDELRALIDEAHGLNVMVFLDVVYNHFGPDGNYLSAYAPDFYREDVKTPWGPAIDFRKPQVRAFFAENALYWLREYRFDGLRLDAVHAISETDWLPEMARFVRQNLDPARYVHLVLENDDNNARLLKQGFDAQWNDDAHHILHSMLTGEIQGYYTSYRDNPTRKLARCLAEGFIYQGEPSPWRNGEPRGEPSADLPPHAFVFFLQNHDQTGNRALGERLISLCAGKTDALKAAVALQLLTPHIPMLFMGEEYGATAPFLYFTSFEDPDLAQAVRDGRRKEFAGFSAFSDPSTRERIPDPNDEITWNQSKVISDPADKNAASWLIYYRHLLGLRAEYVTPHLAGARNVSVQVLGDRCLAASWELGNGDVLSLYCNLSEEDLALPAGVLHASESVIFESSETPGKGLAEECVRAYSTTATLVADAGAAVHPKEMP</sequence>
<keyword evidence="6" id="KW-0963">Cytoplasm</keyword>
<evidence type="ECO:0000256" key="3">
    <source>
        <dbReference type="ARBA" id="ARBA00008061"/>
    </source>
</evidence>
<evidence type="ECO:0000256" key="14">
    <source>
        <dbReference type="PIRNR" id="PIRNR006337"/>
    </source>
</evidence>
<evidence type="ECO:0000256" key="6">
    <source>
        <dbReference type="ARBA" id="ARBA00022490"/>
    </source>
</evidence>
<dbReference type="Proteomes" id="UP000234328">
    <property type="component" value="Unassembled WGS sequence"/>
</dbReference>
<evidence type="ECO:0000256" key="1">
    <source>
        <dbReference type="ARBA" id="ARBA00004496"/>
    </source>
</evidence>
<dbReference type="CDD" id="cd11325">
    <property type="entry name" value="AmyAc_GTHase"/>
    <property type="match status" value="1"/>
</dbReference>
<feature type="binding site" evidence="16">
    <location>
        <begin position="304"/>
        <end position="308"/>
    </location>
    <ligand>
        <name>substrate</name>
    </ligand>
</feature>
<evidence type="ECO:0000256" key="8">
    <source>
        <dbReference type="ARBA" id="ARBA00023277"/>
    </source>
</evidence>
<feature type="domain" description="Glycosyl hydrolase family 13 catalytic" evidence="18">
    <location>
        <begin position="107"/>
        <end position="446"/>
    </location>
</feature>
<dbReference type="NCBIfam" id="TIGR02402">
    <property type="entry name" value="trehalose_TreZ"/>
    <property type="match status" value="1"/>
</dbReference>
<evidence type="ECO:0000256" key="5">
    <source>
        <dbReference type="ARBA" id="ARBA00015938"/>
    </source>
</evidence>
<dbReference type="SUPFAM" id="SSF81296">
    <property type="entry name" value="E set domains"/>
    <property type="match status" value="1"/>
</dbReference>
<dbReference type="PANTHER" id="PTHR43651:SF11">
    <property type="entry name" value="MALTO-OLIGOSYLTREHALOSE TREHALOHYDROLASE"/>
    <property type="match status" value="1"/>
</dbReference>
<evidence type="ECO:0000256" key="13">
    <source>
        <dbReference type="NCBIfam" id="TIGR02402"/>
    </source>
</evidence>
<dbReference type="PIRSF" id="PIRSF006337">
    <property type="entry name" value="Trehalose_TreZ"/>
    <property type="match status" value="1"/>
</dbReference>
<feature type="active site" description="Proton donor" evidence="15">
    <location>
        <position position="285"/>
    </location>
</feature>
<dbReference type="PANTHER" id="PTHR43651">
    <property type="entry name" value="1,4-ALPHA-GLUCAN-BRANCHING ENZYME"/>
    <property type="match status" value="1"/>
</dbReference>
<evidence type="ECO:0000256" key="4">
    <source>
        <dbReference type="ARBA" id="ARBA00012268"/>
    </source>
</evidence>
<dbReference type="GO" id="GO:0005992">
    <property type="term" value="P:trehalose biosynthetic process"/>
    <property type="evidence" value="ECO:0007669"/>
    <property type="project" value="UniProtKB-UniRule"/>
</dbReference>
<dbReference type="GO" id="GO:0033942">
    <property type="term" value="F:4-alpha-D-(1-&gt;4)-alpha-D-glucanotrehalose trehalohydrolase activity"/>
    <property type="evidence" value="ECO:0007669"/>
    <property type="project" value="UniProtKB-EC"/>
</dbReference>
<evidence type="ECO:0000313" key="19">
    <source>
        <dbReference type="EMBL" id="PLC54538.1"/>
    </source>
</evidence>
<dbReference type="EC" id="3.2.1.141" evidence="4 13"/>
<evidence type="ECO:0000256" key="10">
    <source>
        <dbReference type="ARBA" id="ARBA00032057"/>
    </source>
</evidence>
<accession>A0A2N4UHR2</accession>
<dbReference type="Pfam" id="PF11941">
    <property type="entry name" value="DUF3459"/>
    <property type="match status" value="1"/>
</dbReference>
<keyword evidence="20" id="KW-1185">Reference proteome</keyword>
<feature type="binding site" evidence="16">
    <location>
        <begin position="250"/>
        <end position="255"/>
    </location>
    <ligand>
        <name>substrate</name>
    </ligand>
</feature>
<dbReference type="RefSeq" id="WP_102069307.1">
    <property type="nucleotide sequence ID" value="NZ_PDNV01000004.1"/>
</dbReference>
<dbReference type="InterPro" id="IPR022567">
    <property type="entry name" value="DUF3459"/>
</dbReference>
<evidence type="ECO:0000256" key="9">
    <source>
        <dbReference type="ARBA" id="ARBA00023295"/>
    </source>
</evidence>
<evidence type="ECO:0000256" key="17">
    <source>
        <dbReference type="PIRSR" id="PIRSR006337-3"/>
    </source>
</evidence>
<comment type="similarity">
    <text evidence="3 14">Belongs to the glycosyl hydrolase 13 family.</text>
</comment>
<dbReference type="InterPro" id="IPR044901">
    <property type="entry name" value="Trehalose_TreZ_E-set_sf"/>
</dbReference>
<comment type="caution">
    <text evidence="19">The sequence shown here is derived from an EMBL/GenBank/DDBJ whole genome shotgun (WGS) entry which is preliminary data.</text>
</comment>
<protein>
    <recommendedName>
        <fullName evidence="5 13">Malto-oligosyltrehalose trehalohydrolase</fullName>
        <shortName evidence="14">MTHase</shortName>
        <ecNumber evidence="4 13">3.2.1.141</ecNumber>
    </recommendedName>
    <alternativeName>
        <fullName evidence="11 14">4-alpha-D-((1-&gt;4)-alpha-D-glucano)trehalose trehalohydrolase</fullName>
    </alternativeName>
    <alternativeName>
        <fullName evidence="10 14">Maltooligosyl trehalose trehalohydrolase</fullName>
    </alternativeName>
</protein>
<evidence type="ECO:0000256" key="7">
    <source>
        <dbReference type="ARBA" id="ARBA00022801"/>
    </source>
</evidence>
<dbReference type="Gene3D" id="2.60.40.10">
    <property type="entry name" value="Immunoglobulins"/>
    <property type="match status" value="1"/>
</dbReference>
<dbReference type="EMBL" id="PDNV01000004">
    <property type="protein sequence ID" value="PLC54538.1"/>
    <property type="molecule type" value="Genomic_DNA"/>
</dbReference>
<comment type="catalytic activity">
    <reaction evidence="12 14">
        <text>hydrolysis of (1-&gt;4)-alpha-D-glucosidic linkage in 4-alpha-D-[(1-&gt;4)-alpha-D-glucanosyl]n trehalose to yield trehalose and (1-&gt;4)-alpha-D-glucan.</text>
        <dbReference type="EC" id="3.2.1.141"/>
    </reaction>
</comment>
<dbReference type="InterPro" id="IPR017853">
    <property type="entry name" value="GH"/>
</dbReference>
<dbReference type="SUPFAM" id="SSF51445">
    <property type="entry name" value="(Trans)glycosidases"/>
    <property type="match status" value="1"/>
</dbReference>
<comment type="pathway">
    <text evidence="2 14">Glycan biosynthesis; trehalose biosynthesis.</text>
</comment>
<evidence type="ECO:0000256" key="15">
    <source>
        <dbReference type="PIRSR" id="PIRSR006337-1"/>
    </source>
</evidence>
<gene>
    <name evidence="19" type="primary">treZ</name>
    <name evidence="19" type="ORF">CR155_07140</name>
</gene>
<dbReference type="Gene3D" id="1.10.10.760">
    <property type="entry name" value="E-set domains of sugar-utilizing enzymes"/>
    <property type="match status" value="1"/>
</dbReference>
<dbReference type="GO" id="GO:0005737">
    <property type="term" value="C:cytoplasm"/>
    <property type="evidence" value="ECO:0007669"/>
    <property type="project" value="UniProtKB-SubCell"/>
</dbReference>
<dbReference type="OrthoDB" id="9800174at2"/>
<keyword evidence="7 14" id="KW-0378">Hydrolase</keyword>
<feature type="binding site" evidence="16">
    <location>
        <begin position="375"/>
        <end position="380"/>
    </location>
    <ligand>
        <name>substrate</name>
    </ligand>
</feature>
<dbReference type="InterPro" id="IPR012768">
    <property type="entry name" value="Trehalose_TreZ"/>
</dbReference>
<dbReference type="UniPathway" id="UPA00299"/>
<evidence type="ECO:0000313" key="20">
    <source>
        <dbReference type="Proteomes" id="UP000234328"/>
    </source>
</evidence>
<reference evidence="19 20" key="1">
    <citation type="submission" date="2017-10" db="EMBL/GenBank/DDBJ databases">
        <title>Two draft genome sequences of Pusillimonas sp. strains isolated from a nitrate- and radionuclide-contaminated groundwater in Russia.</title>
        <authorList>
            <person name="Grouzdev D.S."/>
            <person name="Tourova T.P."/>
            <person name="Goeva M.A."/>
            <person name="Babich T.L."/>
            <person name="Sokolova D.S."/>
            <person name="Abdullin R."/>
            <person name="Poltaraus A.B."/>
            <person name="Toshchakov S.V."/>
            <person name="Nazina T.N."/>
        </authorList>
    </citation>
    <scope>NUCLEOTIDE SEQUENCE [LARGE SCALE GENOMIC DNA]</scope>
    <source>
        <strain evidence="19 20">JR1/69-2-13</strain>
    </source>
</reference>
<dbReference type="AlphaFoldDB" id="A0A2N4UHR2"/>
<dbReference type="InterPro" id="IPR006047">
    <property type="entry name" value="GH13_cat_dom"/>
</dbReference>
<evidence type="ECO:0000256" key="12">
    <source>
        <dbReference type="ARBA" id="ARBA00034013"/>
    </source>
</evidence>
<feature type="active site" description="Nucleophile" evidence="15">
    <location>
        <position position="252"/>
    </location>
</feature>
<dbReference type="InterPro" id="IPR014756">
    <property type="entry name" value="Ig_E-set"/>
</dbReference>
<comment type="subcellular location">
    <subcellularLocation>
        <location evidence="1 15">Cytoplasm</location>
    </subcellularLocation>
</comment>
<feature type="site" description="Transition state stabilizer" evidence="17">
    <location>
        <position position="376"/>
    </location>
</feature>
<proteinExistence type="inferred from homology"/>
<evidence type="ECO:0000256" key="11">
    <source>
        <dbReference type="ARBA" id="ARBA00033284"/>
    </source>
</evidence>
<dbReference type="CDD" id="cd02853">
    <property type="entry name" value="E_set_MTHase_like_N"/>
    <property type="match status" value="1"/>
</dbReference>
<keyword evidence="9 14" id="KW-0326">Glycosidase</keyword>
<evidence type="ECO:0000256" key="16">
    <source>
        <dbReference type="PIRSR" id="PIRSR006337-2"/>
    </source>
</evidence>
<dbReference type="SMART" id="SM00642">
    <property type="entry name" value="Aamy"/>
    <property type="match status" value="1"/>
</dbReference>
<dbReference type="Gene3D" id="3.20.20.80">
    <property type="entry name" value="Glycosidases"/>
    <property type="match status" value="1"/>
</dbReference>
<dbReference type="Pfam" id="PF00128">
    <property type="entry name" value="Alpha-amylase"/>
    <property type="match status" value="1"/>
</dbReference>
<evidence type="ECO:0000256" key="2">
    <source>
        <dbReference type="ARBA" id="ARBA00005199"/>
    </source>
</evidence>
<dbReference type="InterPro" id="IPR013783">
    <property type="entry name" value="Ig-like_fold"/>
</dbReference>
<keyword evidence="8" id="KW-0119">Carbohydrate metabolism</keyword>
<name>A0A2N4UHR2_9BURK</name>
<organism evidence="19 20">
    <name type="scientific">Pollutimonas nitritireducens</name>
    <dbReference type="NCBI Taxonomy" id="2045209"/>
    <lineage>
        <taxon>Bacteria</taxon>
        <taxon>Pseudomonadati</taxon>
        <taxon>Pseudomonadota</taxon>
        <taxon>Betaproteobacteria</taxon>
        <taxon>Burkholderiales</taxon>
        <taxon>Alcaligenaceae</taxon>
        <taxon>Pollutimonas</taxon>
    </lineage>
</organism>
<evidence type="ECO:0000259" key="18">
    <source>
        <dbReference type="SMART" id="SM00642"/>
    </source>
</evidence>